<sequence>MADYPDDRDHGAAKLWSVYVNEAEKYDKSLVESWSSDMEGILIFAGLFSASLTAFLVESYTNLSPDPANATVILLTDISRQLSALSHNTTFTPQPAAPFTPPTSAIVCNAFWFISLGLSLASALVASLLEQWTRDFLHRANMRSSPVVRARAYSFLYYGLRRFRMHAVVDLIPSLLHAALFFFFAGLVAFLIPVNAIMAALVAVILIIAFSVYAFLTVLPLVAADSPYRTPLSNGVWAAYRRLVAIFTFPSTHGPAPFPTLVEKVMHGAQSQETLDLQERDFRALSWTLRSLSDHQELETFLEAVPDALELQNPQYAAYFGRLRDQDARGLALRISSLLRSCSDGLLSPDVIHVRLFSCLRALWAIASIPDPPSTWDFAAELLLSIRNLPDAVYDDSLRAMTLSVKTLLQWNTSLRLASLKIRSRFKDESSRHAFEAWALTHLAQIKSNEIKSNEWLLAGKFVVESRVRVSLDEATTPRELSRAQTELQEAIADMIFFQFYVSAALSGVLPHRWEDTRRIIIPPLYGSSESFGDQTMQRIETAIQSTMLGVGVCAATSVMTGTVANSDDLKIRRTKIMATIDPLLADLCSLWRPQEARLMPASLLNCLDTELPSRDWVLARISKHLWSSLLATLLIDNRERSWKSTDQIFRILWSLAYRVWQDAAKPSPDVVHTLSQCVLENYWSRPLALFVKYLLKSKMLENLSDAQSFSWAAIQNLLPNPSYFPPPDDLGQPLAARDFFARIGEAHVSNLASLLENFQERRSHEHYLDTVRRVAAIAFAPLAPVHPAHQTRFALHLQMVAKCVDDPKIPVVECREIVRAIVLSKIFDGYSQSSGVIMKPGTVPRPYVLWIEDKSTRNDMINTLSMFERLVPEVNGRMQRILAKLKNQGGQPAK</sequence>
<proteinExistence type="predicted"/>
<evidence type="ECO:0000313" key="3">
    <source>
        <dbReference type="EMBL" id="GAT48833.1"/>
    </source>
</evidence>
<reference evidence="3" key="1">
    <citation type="submission" date="2014-09" db="EMBL/GenBank/DDBJ databases">
        <title>Genome sequence of the luminous mushroom Mycena chlorophos for searching fungal bioluminescence genes.</title>
        <authorList>
            <person name="Tanaka Y."/>
            <person name="Kasuga D."/>
            <person name="Oba Y."/>
            <person name="Hase S."/>
            <person name="Sato K."/>
            <person name="Oba Y."/>
            <person name="Sakakibara Y."/>
        </authorList>
    </citation>
    <scope>NUCLEOTIDE SEQUENCE</scope>
</reference>
<dbReference type="EMBL" id="DF844984">
    <property type="protein sequence ID" value="GAT48833.1"/>
    <property type="molecule type" value="Genomic_DNA"/>
</dbReference>
<keyword evidence="1" id="KW-0472">Membrane</keyword>
<feature type="transmembrane region" description="Helical" evidence="1">
    <location>
        <begin position="171"/>
        <end position="192"/>
    </location>
</feature>
<protein>
    <recommendedName>
        <fullName evidence="2">DUF6535 domain-containing protein</fullName>
    </recommendedName>
</protein>
<keyword evidence="1" id="KW-1133">Transmembrane helix</keyword>
<feature type="domain" description="DUF6535" evidence="2">
    <location>
        <begin position="16"/>
        <end position="192"/>
    </location>
</feature>
<accession>A0ABQ0LCI7</accession>
<evidence type="ECO:0000313" key="4">
    <source>
        <dbReference type="Proteomes" id="UP000815677"/>
    </source>
</evidence>
<keyword evidence="4" id="KW-1185">Reference proteome</keyword>
<dbReference type="InterPro" id="IPR045338">
    <property type="entry name" value="DUF6535"/>
</dbReference>
<keyword evidence="1" id="KW-0812">Transmembrane</keyword>
<dbReference type="Pfam" id="PF20153">
    <property type="entry name" value="DUF6535"/>
    <property type="match status" value="1"/>
</dbReference>
<feature type="transmembrane region" description="Helical" evidence="1">
    <location>
        <begin position="38"/>
        <end position="57"/>
    </location>
</feature>
<evidence type="ECO:0000259" key="2">
    <source>
        <dbReference type="Pfam" id="PF20153"/>
    </source>
</evidence>
<feature type="transmembrane region" description="Helical" evidence="1">
    <location>
        <begin position="198"/>
        <end position="223"/>
    </location>
</feature>
<evidence type="ECO:0000256" key="1">
    <source>
        <dbReference type="SAM" id="Phobius"/>
    </source>
</evidence>
<organism evidence="3 4">
    <name type="scientific">Mycena chlorophos</name>
    <name type="common">Agaric fungus</name>
    <name type="synonym">Agaricus chlorophos</name>
    <dbReference type="NCBI Taxonomy" id="658473"/>
    <lineage>
        <taxon>Eukaryota</taxon>
        <taxon>Fungi</taxon>
        <taxon>Dikarya</taxon>
        <taxon>Basidiomycota</taxon>
        <taxon>Agaricomycotina</taxon>
        <taxon>Agaricomycetes</taxon>
        <taxon>Agaricomycetidae</taxon>
        <taxon>Agaricales</taxon>
        <taxon>Marasmiineae</taxon>
        <taxon>Mycenaceae</taxon>
        <taxon>Mycena</taxon>
    </lineage>
</organism>
<gene>
    <name evidence="3" type="ORF">MCHLO_06205</name>
</gene>
<feature type="transmembrane region" description="Helical" evidence="1">
    <location>
        <begin position="110"/>
        <end position="129"/>
    </location>
</feature>
<dbReference type="Proteomes" id="UP000815677">
    <property type="component" value="Unassembled WGS sequence"/>
</dbReference>
<name>A0ABQ0LCI7_MYCCL</name>